<protein>
    <submittedName>
        <fullName evidence="1">Uncharacterized protein</fullName>
    </submittedName>
</protein>
<dbReference type="EMBL" id="JABBWD010000007">
    <property type="protein sequence ID" value="KAG1781030.1"/>
    <property type="molecule type" value="Genomic_DNA"/>
</dbReference>
<reference evidence="1" key="1">
    <citation type="journal article" date="2020" name="New Phytol.">
        <title>Comparative genomics reveals dynamic genome evolution in host specialist ectomycorrhizal fungi.</title>
        <authorList>
            <person name="Lofgren L.A."/>
            <person name="Nguyen N.H."/>
            <person name="Vilgalys R."/>
            <person name="Ruytinx J."/>
            <person name="Liao H.L."/>
            <person name="Branco S."/>
            <person name="Kuo A."/>
            <person name="LaButti K."/>
            <person name="Lipzen A."/>
            <person name="Andreopoulos W."/>
            <person name="Pangilinan J."/>
            <person name="Riley R."/>
            <person name="Hundley H."/>
            <person name="Na H."/>
            <person name="Barry K."/>
            <person name="Grigoriev I.V."/>
            <person name="Stajich J.E."/>
            <person name="Kennedy P.G."/>
        </authorList>
    </citation>
    <scope>NUCLEOTIDE SEQUENCE</scope>
    <source>
        <strain evidence="1">DOB743</strain>
    </source>
</reference>
<keyword evidence="2" id="KW-1185">Reference proteome</keyword>
<sequence>MHCFSSLCGLVDEVWSSPCTTVQRSPARSRIPRMEIPRLRAETPFTSCCATTQMLNEYQHPQACIIIFSLISRVWMQTQLLARGHYNAFGHSSFFVCGSQSSMPQRSLREKETTGLASRKQAPKHNFTMSIWLDHGGSESFIFTVDSLCIVIDYIMGVPYLIQARSAVLLALWIYCIECPRPSMACHYMHISWTSESVYIYQVASDSG</sequence>
<gene>
    <name evidence="1" type="ORF">EV702DRAFT_689529</name>
</gene>
<comment type="caution">
    <text evidence="1">The sequence shown here is derived from an EMBL/GenBank/DDBJ whole genome shotgun (WGS) entry which is preliminary data.</text>
</comment>
<dbReference type="Proteomes" id="UP000714275">
    <property type="component" value="Unassembled WGS sequence"/>
</dbReference>
<proteinExistence type="predicted"/>
<organism evidence="1 2">
    <name type="scientific">Suillus placidus</name>
    <dbReference type="NCBI Taxonomy" id="48579"/>
    <lineage>
        <taxon>Eukaryota</taxon>
        <taxon>Fungi</taxon>
        <taxon>Dikarya</taxon>
        <taxon>Basidiomycota</taxon>
        <taxon>Agaricomycotina</taxon>
        <taxon>Agaricomycetes</taxon>
        <taxon>Agaricomycetidae</taxon>
        <taxon>Boletales</taxon>
        <taxon>Suillineae</taxon>
        <taxon>Suillaceae</taxon>
        <taxon>Suillus</taxon>
    </lineage>
</organism>
<name>A0A9P7A205_9AGAM</name>
<evidence type="ECO:0000313" key="1">
    <source>
        <dbReference type="EMBL" id="KAG1781030.1"/>
    </source>
</evidence>
<accession>A0A9P7A205</accession>
<evidence type="ECO:0000313" key="2">
    <source>
        <dbReference type="Proteomes" id="UP000714275"/>
    </source>
</evidence>
<dbReference type="AlphaFoldDB" id="A0A9P7A205"/>